<dbReference type="KEGG" id="llu:AKJ09_06162"/>
<keyword evidence="2" id="KW-1185">Reference proteome</keyword>
<accession>A0A0K1Q136</accession>
<organism evidence="1 2">
    <name type="scientific">Labilithrix luteola</name>
    <dbReference type="NCBI Taxonomy" id="1391654"/>
    <lineage>
        <taxon>Bacteria</taxon>
        <taxon>Pseudomonadati</taxon>
        <taxon>Myxococcota</taxon>
        <taxon>Polyangia</taxon>
        <taxon>Polyangiales</taxon>
        <taxon>Labilitrichaceae</taxon>
        <taxon>Labilithrix</taxon>
    </lineage>
</organism>
<gene>
    <name evidence="1" type="ORF">AKJ09_06162</name>
</gene>
<proteinExistence type="predicted"/>
<name>A0A0K1Q136_9BACT</name>
<dbReference type="STRING" id="1391654.AKJ09_06162"/>
<dbReference type="Proteomes" id="UP000064967">
    <property type="component" value="Chromosome"/>
</dbReference>
<reference evidence="1 2" key="1">
    <citation type="submission" date="2015-08" db="EMBL/GenBank/DDBJ databases">
        <authorList>
            <person name="Babu N.S."/>
            <person name="Beckwith C.J."/>
            <person name="Beseler K.G."/>
            <person name="Brison A."/>
            <person name="Carone J.V."/>
            <person name="Caskin T.P."/>
            <person name="Diamond M."/>
            <person name="Durham M.E."/>
            <person name="Foxe J.M."/>
            <person name="Go M."/>
            <person name="Henderson B.A."/>
            <person name="Jones I.B."/>
            <person name="McGettigan J.A."/>
            <person name="Micheletti S.J."/>
            <person name="Nasrallah M.E."/>
            <person name="Ortiz D."/>
            <person name="Piller C.R."/>
            <person name="Privatt S.R."/>
            <person name="Schneider S.L."/>
            <person name="Sharp S."/>
            <person name="Smith T.C."/>
            <person name="Stanton J.D."/>
            <person name="Ullery H.E."/>
            <person name="Wilson R.J."/>
            <person name="Serrano M.G."/>
            <person name="Buck G."/>
            <person name="Lee V."/>
            <person name="Wang Y."/>
            <person name="Carvalho R."/>
            <person name="Voegtly L."/>
            <person name="Shi R."/>
            <person name="Duckworth R."/>
            <person name="Johnson A."/>
            <person name="Loviza R."/>
            <person name="Walstead R."/>
            <person name="Shah Z."/>
            <person name="Kiflezghi M."/>
            <person name="Wade K."/>
            <person name="Ball S.L."/>
            <person name="Bradley K.W."/>
            <person name="Asai D.J."/>
            <person name="Bowman C.A."/>
            <person name="Russell D.A."/>
            <person name="Pope W.H."/>
            <person name="Jacobs-Sera D."/>
            <person name="Hendrix R.W."/>
            <person name="Hatfull G.F."/>
        </authorList>
    </citation>
    <scope>NUCLEOTIDE SEQUENCE [LARGE SCALE GENOMIC DNA]</scope>
    <source>
        <strain evidence="1 2">DSM 27648</strain>
    </source>
</reference>
<dbReference type="EMBL" id="CP012333">
    <property type="protein sequence ID" value="AKU99498.1"/>
    <property type="molecule type" value="Genomic_DNA"/>
</dbReference>
<evidence type="ECO:0000313" key="1">
    <source>
        <dbReference type="EMBL" id="AKU99498.1"/>
    </source>
</evidence>
<protein>
    <submittedName>
        <fullName evidence="1">Uncharacterized protein</fullName>
    </submittedName>
</protein>
<sequence>MTGERAGVVIRFTHQRAQGTFRERRRCFIGDRPEPVRLRSTSG</sequence>
<evidence type="ECO:0000313" key="2">
    <source>
        <dbReference type="Proteomes" id="UP000064967"/>
    </source>
</evidence>
<dbReference type="AlphaFoldDB" id="A0A0K1Q136"/>